<dbReference type="SUPFAM" id="SSF51197">
    <property type="entry name" value="Clavaminate synthase-like"/>
    <property type="match status" value="1"/>
</dbReference>
<evidence type="ECO:0000313" key="4">
    <source>
        <dbReference type="EMBL" id="KAF9749624.1"/>
    </source>
</evidence>
<evidence type="ECO:0000259" key="2">
    <source>
        <dbReference type="Pfam" id="PF02668"/>
    </source>
</evidence>
<organism evidence="3">
    <name type="scientific">Bionectria ochroleuca</name>
    <name type="common">Gliocladium roseum</name>
    <dbReference type="NCBI Taxonomy" id="29856"/>
    <lineage>
        <taxon>Eukaryota</taxon>
        <taxon>Fungi</taxon>
        <taxon>Dikarya</taxon>
        <taxon>Ascomycota</taxon>
        <taxon>Pezizomycotina</taxon>
        <taxon>Sordariomycetes</taxon>
        <taxon>Hypocreomycetidae</taxon>
        <taxon>Hypocreales</taxon>
        <taxon>Bionectriaceae</taxon>
        <taxon>Clonostachys</taxon>
    </lineage>
</organism>
<gene>
    <name evidence="3" type="ORF">BN869_000008661_1</name>
    <name evidence="4" type="ORF">IM811_015651</name>
</gene>
<evidence type="ECO:0000313" key="3">
    <source>
        <dbReference type="EMBL" id="CEO52603.1"/>
    </source>
</evidence>
<reference evidence="4" key="2">
    <citation type="submission" date="2020-10" db="EMBL/GenBank/DDBJ databases">
        <title>High-Quality Genome Resource of Clonostachys rosea strain S41 by Oxford Nanopore Long-Read Sequencing.</title>
        <authorList>
            <person name="Wang H."/>
        </authorList>
    </citation>
    <scope>NUCLEOTIDE SEQUENCE</scope>
    <source>
        <strain evidence="4">S41</strain>
    </source>
</reference>
<reference evidence="3" key="1">
    <citation type="submission" date="2015-01" db="EMBL/GenBank/DDBJ databases">
        <authorList>
            <person name="Durling Mikael"/>
        </authorList>
    </citation>
    <scope>NUCLEOTIDE SEQUENCE</scope>
</reference>
<dbReference type="InterPro" id="IPR050411">
    <property type="entry name" value="AlphaKG_dependent_hydroxylases"/>
</dbReference>
<dbReference type="EMBL" id="JADCTT010000007">
    <property type="protein sequence ID" value="KAF9749624.1"/>
    <property type="molecule type" value="Genomic_DNA"/>
</dbReference>
<keyword evidence="1" id="KW-0560">Oxidoreductase</keyword>
<dbReference type="Gene3D" id="3.60.130.10">
    <property type="entry name" value="Clavaminate synthase-like"/>
    <property type="match status" value="1"/>
</dbReference>
<proteinExistence type="predicted"/>
<dbReference type="Pfam" id="PF02668">
    <property type="entry name" value="TauD"/>
    <property type="match status" value="1"/>
</dbReference>
<accession>A0A0B7K5F4</accession>
<dbReference type="InterPro" id="IPR042098">
    <property type="entry name" value="TauD-like_sf"/>
</dbReference>
<dbReference type="InterPro" id="IPR003819">
    <property type="entry name" value="TauD/TfdA-like"/>
</dbReference>
<dbReference type="Proteomes" id="UP000616885">
    <property type="component" value="Unassembled WGS sequence"/>
</dbReference>
<evidence type="ECO:0000256" key="1">
    <source>
        <dbReference type="ARBA" id="ARBA00023002"/>
    </source>
</evidence>
<dbReference type="PANTHER" id="PTHR10696">
    <property type="entry name" value="GAMMA-BUTYROBETAINE HYDROXYLASE-RELATED"/>
    <property type="match status" value="1"/>
</dbReference>
<dbReference type="EMBL" id="CDPU01000029">
    <property type="protein sequence ID" value="CEO52603.1"/>
    <property type="molecule type" value="Genomic_DNA"/>
</dbReference>
<dbReference type="AlphaFoldDB" id="A0A0B7K5F4"/>
<sequence>MTIEFQPIEVPGARTYYGNALPYGLHAKSSTGEVPPLAESVEAIREFSASGKLQELLDRHGAVLIRGFGRPSAETFSALVAAAEEARGFHPFEQIGLAGKRTAKAEHVWTANEGSSAKRFYQHNEYARYTRFPSTIHFYSVKKAPKGGLSPIAHTANVFDKVKAEIPELVEGVQKRGLAMKMLFRAPGNEGDDNQFNWAGEFSFGKELVPGDDEATQKQKVEKQVQRLTSDYKWTEDGSIELTQHIPGIRRHPVNGRPLWFNGLLGRHGTTRDIGALDPPYIGRDNMTYLPSVYGDGTPIPREYLDKLIDVVDKEELHLSLEEGDILLVDNYQVSHGRQPWEGERELLVSMWEGPTPIGAY</sequence>
<protein>
    <recommendedName>
        <fullName evidence="2">TauD/TfdA-like domain-containing protein</fullName>
    </recommendedName>
</protein>
<name>A0A0B7K5F4_BIOOC</name>
<dbReference type="PANTHER" id="PTHR10696:SF21">
    <property type="entry name" value="TAUD_TFDA-LIKE DOMAIN-CONTAINING PROTEIN"/>
    <property type="match status" value="1"/>
</dbReference>
<dbReference type="GO" id="GO:0016491">
    <property type="term" value="F:oxidoreductase activity"/>
    <property type="evidence" value="ECO:0007669"/>
    <property type="project" value="UniProtKB-KW"/>
</dbReference>
<feature type="domain" description="TauD/TfdA-like" evidence="2">
    <location>
        <begin position="51"/>
        <end position="350"/>
    </location>
</feature>